<sequence>MTTVFGVHAQAPQGNTALDLQSVIKVRGADPVYVARGSSGDGTASGLATDFTLYEDPAGHKPLCTVAPRGADGRLTVTAPDGSVLAVLHPPKGRRYELELPDGTHLTGRVGTVPGWLVYVVLSPLTLLYTAASLIGGYGVDWHLPSRTVWRSGSGPAPLKFSGITDKYKLQPSALDPRVAYAQAVLHFWST</sequence>
<name>A0AAI8KY93_9ACTN</name>
<evidence type="ECO:0000313" key="1">
    <source>
        <dbReference type="EMBL" id="AYC38101.1"/>
    </source>
</evidence>
<dbReference type="RefSeq" id="WP_246091019.1">
    <property type="nucleotide sequence ID" value="NZ_CP032427.1"/>
</dbReference>
<evidence type="ECO:0000313" key="2">
    <source>
        <dbReference type="Proteomes" id="UP000265765"/>
    </source>
</evidence>
<proteinExistence type="predicted"/>
<protein>
    <submittedName>
        <fullName evidence="1">Uncharacterized protein</fullName>
    </submittedName>
</protein>
<dbReference type="KEGG" id="sge:DWG14_02325"/>
<organism evidence="1 2">
    <name type="scientific">Streptomyces griseorubiginosus</name>
    <dbReference type="NCBI Taxonomy" id="67304"/>
    <lineage>
        <taxon>Bacteria</taxon>
        <taxon>Bacillati</taxon>
        <taxon>Actinomycetota</taxon>
        <taxon>Actinomycetes</taxon>
        <taxon>Kitasatosporales</taxon>
        <taxon>Streptomycetaceae</taxon>
        <taxon>Streptomyces</taxon>
    </lineage>
</organism>
<reference evidence="1 2" key="1">
    <citation type="submission" date="2018-09" db="EMBL/GenBank/DDBJ databases">
        <title>Production of Trimethoprim by Streptomyces sp. 3E-1.</title>
        <authorList>
            <person name="Kang H.J."/>
            <person name="Kim S.B."/>
        </authorList>
    </citation>
    <scope>NUCLEOTIDE SEQUENCE [LARGE SCALE GENOMIC DNA]</scope>
    <source>
        <strain evidence="1 2">3E-1</strain>
    </source>
</reference>
<accession>A0AAI8KY93</accession>
<dbReference type="Proteomes" id="UP000265765">
    <property type="component" value="Chromosome"/>
</dbReference>
<dbReference type="EMBL" id="CP032427">
    <property type="protein sequence ID" value="AYC38101.1"/>
    <property type="molecule type" value="Genomic_DNA"/>
</dbReference>
<dbReference type="GeneID" id="91281265"/>
<gene>
    <name evidence="1" type="ORF">DWG14_02325</name>
</gene>
<dbReference type="AlphaFoldDB" id="A0AAI8KY93"/>